<evidence type="ECO:0000313" key="2">
    <source>
        <dbReference type="Proteomes" id="UP000325788"/>
    </source>
</evidence>
<gene>
    <name evidence="1" type="ORF">F4W09_09170</name>
</gene>
<accession>A0A5N4WF50</accession>
<name>A0A5N4WF50_9GAMM</name>
<reference evidence="1 2" key="1">
    <citation type="submission" date="2019-09" db="EMBL/GenBank/DDBJ databases">
        <title>Draft genome sequence of Acinetobacter tandoii W4-4-4 isolated from environmental water sample.</title>
        <authorList>
            <person name="Wee S.K."/>
            <person name="Yan B."/>
            <person name="Mustaffa S.B."/>
            <person name="Yap E.P.H."/>
        </authorList>
    </citation>
    <scope>NUCLEOTIDE SEQUENCE [LARGE SCALE GENOMIC DNA]</scope>
    <source>
        <strain evidence="1 2">W4-4-4</strain>
    </source>
</reference>
<dbReference type="Proteomes" id="UP000325788">
    <property type="component" value="Unassembled WGS sequence"/>
</dbReference>
<protein>
    <recommendedName>
        <fullName evidence="3">DUF1311 domain-containing protein</fullName>
    </recommendedName>
</protein>
<dbReference type="AlphaFoldDB" id="A0A5N4WF50"/>
<organism evidence="1 2">
    <name type="scientific">Acinetobacter tandoii</name>
    <dbReference type="NCBI Taxonomy" id="202954"/>
    <lineage>
        <taxon>Bacteria</taxon>
        <taxon>Pseudomonadati</taxon>
        <taxon>Pseudomonadota</taxon>
        <taxon>Gammaproteobacteria</taxon>
        <taxon>Moraxellales</taxon>
        <taxon>Moraxellaceae</taxon>
        <taxon>Acinetobacter</taxon>
    </lineage>
</organism>
<comment type="caution">
    <text evidence="1">The sequence shown here is derived from an EMBL/GenBank/DDBJ whole genome shotgun (WGS) entry which is preliminary data.</text>
</comment>
<dbReference type="RefSeq" id="WP_151504588.1">
    <property type="nucleotide sequence ID" value="NZ_VXLD01000005.1"/>
</dbReference>
<evidence type="ECO:0000313" key="1">
    <source>
        <dbReference type="EMBL" id="KAB1854988.1"/>
    </source>
</evidence>
<proteinExistence type="predicted"/>
<dbReference type="EMBL" id="VXLD01000005">
    <property type="protein sequence ID" value="KAB1854988.1"/>
    <property type="molecule type" value="Genomic_DNA"/>
</dbReference>
<evidence type="ECO:0008006" key="3">
    <source>
        <dbReference type="Google" id="ProtNLM"/>
    </source>
</evidence>
<sequence>MLLNTDIKFLKTIAFFIGIGCMYTNLSYAQEIDCSKTDTAAIKTMCSSSFEQQRQKLKNQYLTAFLISDAPLRLLDDTHSVWLKRTQQCKSESCFKQQFELRTDDLNFYTSLNQSLTQHYLKFENGKLAQQPIHLQVHQLSKDSIKIEGIAYRNPNNKKETQTIPFLAYTTPEKKQNIVDNEHDCKYQFDYYKAILTVKTQQKGCERFTGVYRLYD</sequence>